<dbReference type="STRING" id="99656.SAMN05421659_10499"/>
<gene>
    <name evidence="10" type="ORF">SAMN05421659_10499</name>
</gene>
<evidence type="ECO:0000259" key="9">
    <source>
        <dbReference type="SMART" id="SM00563"/>
    </source>
</evidence>
<protein>
    <recommendedName>
        <fullName evidence="7">1-acyl-sn-glycerol-3-phosphate acyltransferase</fullName>
        <ecNumber evidence="7">2.3.1.51</ecNumber>
    </recommendedName>
</protein>
<evidence type="ECO:0000313" key="10">
    <source>
        <dbReference type="EMBL" id="SEW08270.1"/>
    </source>
</evidence>
<keyword evidence="11" id="KW-1185">Reference proteome</keyword>
<feature type="domain" description="Phospholipid/glycerol acyltransferase" evidence="9">
    <location>
        <begin position="73"/>
        <end position="188"/>
    </location>
</feature>
<dbReference type="Proteomes" id="UP000199701">
    <property type="component" value="Unassembled WGS sequence"/>
</dbReference>
<evidence type="ECO:0000256" key="3">
    <source>
        <dbReference type="ARBA" id="ARBA00022516"/>
    </source>
</evidence>
<reference evidence="10 11" key="1">
    <citation type="submission" date="2016-10" db="EMBL/GenBank/DDBJ databases">
        <authorList>
            <person name="de Groot N.N."/>
        </authorList>
    </citation>
    <scope>NUCLEOTIDE SEQUENCE [LARGE SCALE GENOMIC DNA]</scope>
    <source>
        <strain evidence="10 11">DSM 9179</strain>
    </source>
</reference>
<evidence type="ECO:0000256" key="6">
    <source>
        <dbReference type="ARBA" id="ARBA00023315"/>
    </source>
</evidence>
<keyword evidence="4 7" id="KW-0808">Transferase</keyword>
<dbReference type="EMBL" id="FOJI01000004">
    <property type="protein sequence ID" value="SEW08270.1"/>
    <property type="molecule type" value="Genomic_DNA"/>
</dbReference>
<evidence type="ECO:0000256" key="4">
    <source>
        <dbReference type="ARBA" id="ARBA00022679"/>
    </source>
</evidence>
<comment type="domain">
    <text evidence="7">The HXXXXD motif is essential for acyltransferase activity and may constitute the binding site for the phosphate moiety of the glycerol-3-phosphate.</text>
</comment>
<dbReference type="OrthoDB" id="9803035at2"/>
<keyword evidence="6 7" id="KW-0012">Acyltransferase</keyword>
<dbReference type="InterPro" id="IPR002123">
    <property type="entry name" value="Plipid/glycerol_acylTrfase"/>
</dbReference>
<dbReference type="GO" id="GO:0016020">
    <property type="term" value="C:membrane"/>
    <property type="evidence" value="ECO:0007669"/>
    <property type="project" value="InterPro"/>
</dbReference>
<feature type="transmembrane region" description="Helical" evidence="8">
    <location>
        <begin position="6"/>
        <end position="28"/>
    </location>
</feature>
<dbReference type="SUPFAM" id="SSF69593">
    <property type="entry name" value="Glycerol-3-phosphate (1)-acyltransferase"/>
    <property type="match status" value="1"/>
</dbReference>
<evidence type="ECO:0000256" key="8">
    <source>
        <dbReference type="SAM" id="Phobius"/>
    </source>
</evidence>
<dbReference type="EC" id="2.3.1.51" evidence="7"/>
<dbReference type="GO" id="GO:0003841">
    <property type="term" value="F:1-acylglycerol-3-phosphate O-acyltransferase activity"/>
    <property type="evidence" value="ECO:0007669"/>
    <property type="project" value="UniProtKB-UniRule"/>
</dbReference>
<evidence type="ECO:0000256" key="5">
    <source>
        <dbReference type="ARBA" id="ARBA00023098"/>
    </source>
</evidence>
<keyword evidence="8" id="KW-0472">Membrane</keyword>
<dbReference type="GO" id="GO:0006654">
    <property type="term" value="P:phosphatidic acid biosynthetic process"/>
    <property type="evidence" value="ECO:0007669"/>
    <property type="project" value="TreeGrafter"/>
</dbReference>
<comment type="similarity">
    <text evidence="2 7">Belongs to the 1-acyl-sn-glycerol-3-phosphate acyltransferase family.</text>
</comment>
<keyword evidence="3 7" id="KW-0444">Lipid biosynthesis</keyword>
<evidence type="ECO:0000313" key="11">
    <source>
        <dbReference type="Proteomes" id="UP000199701"/>
    </source>
</evidence>
<keyword evidence="8" id="KW-1133">Transmembrane helix</keyword>
<keyword evidence="8" id="KW-0812">Transmembrane</keyword>
<accession>A0A1I0P270</accession>
<dbReference type="PANTHER" id="PTHR10434:SF64">
    <property type="entry name" value="1-ACYL-SN-GLYCEROL-3-PHOSPHATE ACYLTRANSFERASE-RELATED"/>
    <property type="match status" value="1"/>
</dbReference>
<dbReference type="SMART" id="SM00563">
    <property type="entry name" value="PlsC"/>
    <property type="match status" value="1"/>
</dbReference>
<evidence type="ECO:0000256" key="2">
    <source>
        <dbReference type="ARBA" id="ARBA00008655"/>
    </source>
</evidence>
<name>A0A1I0P270_9FIRM</name>
<dbReference type="PANTHER" id="PTHR10434">
    <property type="entry name" value="1-ACYL-SN-GLYCEROL-3-PHOSPHATE ACYLTRANSFERASE"/>
    <property type="match status" value="1"/>
</dbReference>
<dbReference type="NCBIfam" id="TIGR00530">
    <property type="entry name" value="AGP_acyltrn"/>
    <property type="match status" value="1"/>
</dbReference>
<dbReference type="AlphaFoldDB" id="A0A1I0P270"/>
<keyword evidence="7" id="KW-1208">Phospholipid metabolism</keyword>
<dbReference type="CDD" id="cd07989">
    <property type="entry name" value="LPLAT_AGPAT-like"/>
    <property type="match status" value="1"/>
</dbReference>
<dbReference type="RefSeq" id="WP_092451864.1">
    <property type="nucleotide sequence ID" value="NZ_FOJI01000004.1"/>
</dbReference>
<keyword evidence="5 7" id="KW-0443">Lipid metabolism</keyword>
<organism evidence="10 11">
    <name type="scientific">[Clostridium] fimetarium</name>
    <dbReference type="NCBI Taxonomy" id="99656"/>
    <lineage>
        <taxon>Bacteria</taxon>
        <taxon>Bacillati</taxon>
        <taxon>Bacillota</taxon>
        <taxon>Clostridia</taxon>
        <taxon>Lachnospirales</taxon>
        <taxon>Lachnospiraceae</taxon>
    </lineage>
</organism>
<dbReference type="InterPro" id="IPR004552">
    <property type="entry name" value="AGP_acyltrans"/>
</dbReference>
<dbReference type="Pfam" id="PF01553">
    <property type="entry name" value="Acyltransferase"/>
    <property type="match status" value="1"/>
</dbReference>
<comment type="pathway">
    <text evidence="1">Lipid metabolism.</text>
</comment>
<evidence type="ECO:0000256" key="7">
    <source>
        <dbReference type="RuleBase" id="RU361267"/>
    </source>
</evidence>
<proteinExistence type="inferred from homology"/>
<keyword evidence="7" id="KW-0594">Phospholipid biosynthesis</keyword>
<sequence length="244" mass="28346">MIRLVLVLLFLLIFFIISIPMFIIEWIIGKFNHKAMSISSLRIVQIIFKIILFLCGTKTTIIGRENIPKDEPVLFIGNHRSIFDVVIAYSLMINLTGFVSKKEMNKIPIIRIWMRYLNCLFLDRVNIKEGLKTILKGIELIKSDKISISIFPEGTRNRDDDVKSFKEGSFKFAEKSGCKIIPMIQNNTESIFEKQLPRIKRAHTIIEFGKPIIMNELEKDQRKLIGVYTHKIIAEIYEKNKSLV</sequence>
<evidence type="ECO:0000256" key="1">
    <source>
        <dbReference type="ARBA" id="ARBA00005189"/>
    </source>
</evidence>
<comment type="catalytic activity">
    <reaction evidence="7">
        <text>a 1-acyl-sn-glycero-3-phosphate + an acyl-CoA = a 1,2-diacyl-sn-glycero-3-phosphate + CoA</text>
        <dbReference type="Rhea" id="RHEA:19709"/>
        <dbReference type="ChEBI" id="CHEBI:57287"/>
        <dbReference type="ChEBI" id="CHEBI:57970"/>
        <dbReference type="ChEBI" id="CHEBI:58342"/>
        <dbReference type="ChEBI" id="CHEBI:58608"/>
        <dbReference type="EC" id="2.3.1.51"/>
    </reaction>
</comment>